<sequence>MDIWLRWLVLACVVYLSQSYKILGVFPHVGLSHFIVMRPLMKELANRGHEVTVLSHFPLQQKIPRYKDISLSGTIPILVEELNLEHYYDSSRLLRYRTVFELDEFAEMVCQGIYGSGRLNEVLQSSDKYDLIIVEMFNSDCLLPINSKINAPIVGISSCFLLPWLYERFGIPHNPSYIPHVSMNYPKNMNFFERLENTVVSWISRLYYSHWRNEKDNRIARRYFKENIPHVSEFANNASLILVNTHFSINNAFPYPPNVIEVGGIHLPAETEALPEKIEKFIEESPEGVIFFSLGSMVKSDTLPLEKREVFLRTFARLPQRVLWKWENETLPDKPNNVMIQKWMSQFDILSHPNVVAFICHGGLLGIMEAVQNGVPMLLMPHRADQFTNAKAVEDNGGGTILQMKDVDDESLYGKLKRILHPEFKAKARALSSRFMDRPMSPMDTAVYWVEYVARHKSATHMRTAAVDMPFYQYLLLDVIAFLIAIIFISMYIVYKVAHSFLRIKRATQKVKLN</sequence>
<reference evidence="6 7" key="1">
    <citation type="submission" date="2023-03" db="EMBL/GenBank/DDBJ databases">
        <title>Genome insight into feeding habits of ladybird beetles.</title>
        <authorList>
            <person name="Li H.-S."/>
            <person name="Huang Y.-H."/>
            <person name="Pang H."/>
        </authorList>
    </citation>
    <scope>NUCLEOTIDE SEQUENCE [LARGE SCALE GENOMIC DNA]</scope>
    <source>
        <strain evidence="6">SYSU_2023b</strain>
        <tissue evidence="6">Whole body</tissue>
    </source>
</reference>
<keyword evidence="5" id="KW-0472">Membrane</keyword>
<keyword evidence="5" id="KW-0812">Transmembrane</keyword>
<organism evidence="6 7">
    <name type="scientific">Henosepilachna vigintioctopunctata</name>
    <dbReference type="NCBI Taxonomy" id="420089"/>
    <lineage>
        <taxon>Eukaryota</taxon>
        <taxon>Metazoa</taxon>
        <taxon>Ecdysozoa</taxon>
        <taxon>Arthropoda</taxon>
        <taxon>Hexapoda</taxon>
        <taxon>Insecta</taxon>
        <taxon>Pterygota</taxon>
        <taxon>Neoptera</taxon>
        <taxon>Endopterygota</taxon>
        <taxon>Coleoptera</taxon>
        <taxon>Polyphaga</taxon>
        <taxon>Cucujiformia</taxon>
        <taxon>Coccinelloidea</taxon>
        <taxon>Coccinellidae</taxon>
        <taxon>Epilachninae</taxon>
        <taxon>Epilachnini</taxon>
        <taxon>Henosepilachna</taxon>
    </lineage>
</organism>
<evidence type="ECO:0000256" key="4">
    <source>
        <dbReference type="RuleBase" id="RU003718"/>
    </source>
</evidence>
<dbReference type="PANTHER" id="PTHR48043:SF114">
    <property type="entry name" value="IP04436P-RELATED"/>
    <property type="match status" value="1"/>
</dbReference>
<keyword evidence="7" id="KW-1185">Reference proteome</keyword>
<dbReference type="GO" id="GO:0015020">
    <property type="term" value="F:glucuronosyltransferase activity"/>
    <property type="evidence" value="ECO:0007669"/>
    <property type="project" value="UniProtKB-EC"/>
</dbReference>
<gene>
    <name evidence="6" type="ORF">WA026_009877</name>
</gene>
<dbReference type="CDD" id="cd03784">
    <property type="entry name" value="GT1_Gtf-like"/>
    <property type="match status" value="1"/>
</dbReference>
<keyword evidence="3 4" id="KW-0808">Transferase</keyword>
<dbReference type="FunFam" id="3.40.50.2000:FF:000050">
    <property type="entry name" value="UDP-glucuronosyltransferase"/>
    <property type="match status" value="1"/>
</dbReference>
<dbReference type="EMBL" id="JARQZJ010000004">
    <property type="protein sequence ID" value="KAK9870915.1"/>
    <property type="molecule type" value="Genomic_DNA"/>
</dbReference>
<keyword evidence="2 4" id="KW-0328">Glycosyltransferase</keyword>
<name>A0AAW1TQH4_9CUCU</name>
<accession>A0AAW1TQH4</accession>
<dbReference type="Gene3D" id="3.40.50.2000">
    <property type="entry name" value="Glycogen Phosphorylase B"/>
    <property type="match status" value="2"/>
</dbReference>
<evidence type="ECO:0000313" key="6">
    <source>
        <dbReference type="EMBL" id="KAK9870915.1"/>
    </source>
</evidence>
<feature type="transmembrane region" description="Helical" evidence="5">
    <location>
        <begin position="471"/>
        <end position="495"/>
    </location>
</feature>
<keyword evidence="5" id="KW-1133">Transmembrane helix</keyword>
<dbReference type="EC" id="2.4.1.17" evidence="5"/>
<dbReference type="PANTHER" id="PTHR48043">
    <property type="entry name" value="EG:EG0003.4 PROTEIN-RELATED"/>
    <property type="match status" value="1"/>
</dbReference>
<protein>
    <recommendedName>
        <fullName evidence="5">UDP-glucuronosyltransferase</fullName>
        <ecNumber evidence="5">2.4.1.17</ecNumber>
    </recommendedName>
</protein>
<evidence type="ECO:0000256" key="1">
    <source>
        <dbReference type="ARBA" id="ARBA00009995"/>
    </source>
</evidence>
<proteinExistence type="inferred from homology"/>
<dbReference type="FunFam" id="3.40.50.2000:FF:000144">
    <property type="entry name" value="UDP-glucuronosyltransferase"/>
    <property type="match status" value="1"/>
</dbReference>
<dbReference type="AlphaFoldDB" id="A0AAW1TQH4"/>
<dbReference type="InterPro" id="IPR050271">
    <property type="entry name" value="UDP-glycosyltransferase"/>
</dbReference>
<comment type="subcellular location">
    <subcellularLocation>
        <location evidence="5">Membrane</location>
        <topology evidence="5">Single-pass membrane protein</topology>
    </subcellularLocation>
</comment>
<comment type="similarity">
    <text evidence="1 4">Belongs to the UDP-glycosyltransferase family.</text>
</comment>
<dbReference type="Pfam" id="PF00201">
    <property type="entry name" value="UDPGT"/>
    <property type="match status" value="1"/>
</dbReference>
<dbReference type="SUPFAM" id="SSF53756">
    <property type="entry name" value="UDP-Glycosyltransferase/glycogen phosphorylase"/>
    <property type="match status" value="1"/>
</dbReference>
<dbReference type="GO" id="GO:0016020">
    <property type="term" value="C:membrane"/>
    <property type="evidence" value="ECO:0007669"/>
    <property type="project" value="UniProtKB-SubCell"/>
</dbReference>
<dbReference type="PROSITE" id="PS00375">
    <property type="entry name" value="UDPGT"/>
    <property type="match status" value="1"/>
</dbReference>
<dbReference type="Proteomes" id="UP001431783">
    <property type="component" value="Unassembled WGS sequence"/>
</dbReference>
<dbReference type="InterPro" id="IPR035595">
    <property type="entry name" value="UDP_glycos_trans_CS"/>
</dbReference>
<comment type="catalytic activity">
    <reaction evidence="5">
        <text>glucuronate acceptor + UDP-alpha-D-glucuronate = acceptor beta-D-glucuronoside + UDP + H(+)</text>
        <dbReference type="Rhea" id="RHEA:21032"/>
        <dbReference type="ChEBI" id="CHEBI:15378"/>
        <dbReference type="ChEBI" id="CHEBI:58052"/>
        <dbReference type="ChEBI" id="CHEBI:58223"/>
        <dbReference type="ChEBI" id="CHEBI:132367"/>
        <dbReference type="ChEBI" id="CHEBI:132368"/>
        <dbReference type="EC" id="2.4.1.17"/>
    </reaction>
</comment>
<evidence type="ECO:0000313" key="7">
    <source>
        <dbReference type="Proteomes" id="UP001431783"/>
    </source>
</evidence>
<comment type="caution">
    <text evidence="6">The sequence shown here is derived from an EMBL/GenBank/DDBJ whole genome shotgun (WGS) entry which is preliminary data.</text>
</comment>
<evidence type="ECO:0000256" key="2">
    <source>
        <dbReference type="ARBA" id="ARBA00022676"/>
    </source>
</evidence>
<evidence type="ECO:0000256" key="3">
    <source>
        <dbReference type="ARBA" id="ARBA00022679"/>
    </source>
</evidence>
<evidence type="ECO:0000256" key="5">
    <source>
        <dbReference type="RuleBase" id="RU362059"/>
    </source>
</evidence>
<dbReference type="InterPro" id="IPR002213">
    <property type="entry name" value="UDP_glucos_trans"/>
</dbReference>